<keyword evidence="1" id="KW-1133">Transmembrane helix</keyword>
<accession>A0ABT6MQP5</accession>
<dbReference type="RefSeq" id="WP_280941889.1">
    <property type="nucleotide sequence ID" value="NZ_JARYGX010000013.1"/>
</dbReference>
<comment type="caution">
    <text evidence="2">The sequence shown here is derived from an EMBL/GenBank/DDBJ whole genome shotgun (WGS) entry which is preliminary data.</text>
</comment>
<keyword evidence="1" id="KW-0472">Membrane</keyword>
<keyword evidence="3" id="KW-1185">Reference proteome</keyword>
<keyword evidence="1" id="KW-0812">Transmembrane</keyword>
<evidence type="ECO:0000256" key="1">
    <source>
        <dbReference type="SAM" id="Phobius"/>
    </source>
</evidence>
<dbReference type="Proteomes" id="UP001160550">
    <property type="component" value="Unassembled WGS sequence"/>
</dbReference>
<organism evidence="2 3">
    <name type="scientific">Luteimonas composti</name>
    <dbReference type="NCBI Taxonomy" id="398257"/>
    <lineage>
        <taxon>Bacteria</taxon>
        <taxon>Pseudomonadati</taxon>
        <taxon>Pseudomonadota</taxon>
        <taxon>Gammaproteobacteria</taxon>
        <taxon>Lysobacterales</taxon>
        <taxon>Lysobacteraceae</taxon>
        <taxon>Luteimonas</taxon>
    </lineage>
</organism>
<protein>
    <recommendedName>
        <fullName evidence="4">Transmembrane protein</fullName>
    </recommendedName>
</protein>
<evidence type="ECO:0000313" key="2">
    <source>
        <dbReference type="EMBL" id="MDH7452690.1"/>
    </source>
</evidence>
<feature type="transmembrane region" description="Helical" evidence="1">
    <location>
        <begin position="43"/>
        <end position="64"/>
    </location>
</feature>
<gene>
    <name evidence="2" type="ORF">QF205_06270</name>
</gene>
<name>A0ABT6MQP5_9GAMM</name>
<evidence type="ECO:0000313" key="3">
    <source>
        <dbReference type="Proteomes" id="UP001160550"/>
    </source>
</evidence>
<feature type="transmembrane region" description="Helical" evidence="1">
    <location>
        <begin position="12"/>
        <end position="31"/>
    </location>
</feature>
<proteinExistence type="predicted"/>
<dbReference type="EMBL" id="JARYGX010000013">
    <property type="protein sequence ID" value="MDH7452690.1"/>
    <property type="molecule type" value="Genomic_DNA"/>
</dbReference>
<sequence length="111" mass="11988">MNGARRPRRLSWIASPFLVWGLHFFAVYSLQGLVCGRGWPAPAAWIAIALATLPAFAAVAWIGLRARRSAAAPDTGDGRRFAARLVAMLSLLSLLAMAFTTIPVLLLQPCE</sequence>
<feature type="transmembrane region" description="Helical" evidence="1">
    <location>
        <begin position="85"/>
        <end position="106"/>
    </location>
</feature>
<reference evidence="2" key="1">
    <citation type="journal article" date="2007" name="Int. J. Syst. Evol. Microbiol.">
        <title>Luteimonas composti sp. nov., a moderately thermophilic bacterium isolated from food waste.</title>
        <authorList>
            <person name="Young C.C."/>
            <person name="Kampfer P."/>
            <person name="Chen W.M."/>
            <person name="Yen W.S."/>
            <person name="Arun A.B."/>
            <person name="Lai W.A."/>
            <person name="Shen F.T."/>
            <person name="Rekha P.D."/>
            <person name="Lin K.Y."/>
            <person name="Chou J.H."/>
        </authorList>
    </citation>
    <scope>NUCLEOTIDE SEQUENCE</scope>
    <source>
        <strain evidence="2">CC-YY355</strain>
    </source>
</reference>
<evidence type="ECO:0008006" key="4">
    <source>
        <dbReference type="Google" id="ProtNLM"/>
    </source>
</evidence>
<reference evidence="2" key="2">
    <citation type="submission" date="2023-04" db="EMBL/GenBank/DDBJ databases">
        <authorList>
            <person name="Sun J.-Q."/>
        </authorList>
    </citation>
    <scope>NUCLEOTIDE SEQUENCE</scope>
    <source>
        <strain evidence="2">CC-YY355</strain>
    </source>
</reference>